<dbReference type="GO" id="GO:0003676">
    <property type="term" value="F:nucleic acid binding"/>
    <property type="evidence" value="ECO:0007669"/>
    <property type="project" value="InterPro"/>
</dbReference>
<keyword evidence="3" id="KW-1185">Reference proteome</keyword>
<feature type="domain" description="Piwi" evidence="1">
    <location>
        <begin position="24"/>
        <end position="99"/>
    </location>
</feature>
<evidence type="ECO:0000259" key="1">
    <source>
        <dbReference type="Pfam" id="PF02171"/>
    </source>
</evidence>
<dbReference type="InterPro" id="IPR036397">
    <property type="entry name" value="RNaseH_sf"/>
</dbReference>
<organism evidence="2 3">
    <name type="scientific">Ancylostoma duodenale</name>
    <dbReference type="NCBI Taxonomy" id="51022"/>
    <lineage>
        <taxon>Eukaryota</taxon>
        <taxon>Metazoa</taxon>
        <taxon>Ecdysozoa</taxon>
        <taxon>Nematoda</taxon>
        <taxon>Chromadorea</taxon>
        <taxon>Rhabditida</taxon>
        <taxon>Rhabditina</taxon>
        <taxon>Rhabditomorpha</taxon>
        <taxon>Strongyloidea</taxon>
        <taxon>Ancylostomatidae</taxon>
        <taxon>Ancylostomatinae</taxon>
        <taxon>Ancylostoma</taxon>
    </lineage>
</organism>
<dbReference type="AlphaFoldDB" id="A0A0C2H1S3"/>
<dbReference type="Proteomes" id="UP000054047">
    <property type="component" value="Unassembled WGS sequence"/>
</dbReference>
<dbReference type="Gene3D" id="3.30.420.10">
    <property type="entry name" value="Ribonuclease H-like superfamily/Ribonuclease H"/>
    <property type="match status" value="1"/>
</dbReference>
<dbReference type="OrthoDB" id="9981668at2759"/>
<dbReference type="InterPro" id="IPR012337">
    <property type="entry name" value="RNaseH-like_sf"/>
</dbReference>
<dbReference type="Pfam" id="PF02171">
    <property type="entry name" value="Piwi"/>
    <property type="match status" value="1"/>
</dbReference>
<protein>
    <recommendedName>
        <fullName evidence="1">Piwi domain-containing protein</fullName>
    </recommendedName>
</protein>
<proteinExistence type="predicted"/>
<accession>A0A0C2H1S3</accession>
<reference evidence="2 3" key="1">
    <citation type="submission" date="2013-12" db="EMBL/GenBank/DDBJ databases">
        <title>Draft genome of the parsitic nematode Ancylostoma duodenale.</title>
        <authorList>
            <person name="Mitreva M."/>
        </authorList>
    </citation>
    <scope>NUCLEOTIDE SEQUENCE [LARGE SCALE GENOMIC DNA]</scope>
    <source>
        <strain evidence="2 3">Zhejiang</strain>
    </source>
</reference>
<evidence type="ECO:0000313" key="2">
    <source>
        <dbReference type="EMBL" id="KIH67720.1"/>
    </source>
</evidence>
<dbReference type="SUPFAM" id="SSF53098">
    <property type="entry name" value="Ribonuclease H-like"/>
    <property type="match status" value="1"/>
</dbReference>
<evidence type="ECO:0000313" key="3">
    <source>
        <dbReference type="Proteomes" id="UP000054047"/>
    </source>
</evidence>
<gene>
    <name evidence="2" type="ORF">ANCDUO_01947</name>
</gene>
<dbReference type="EMBL" id="KN726591">
    <property type="protein sequence ID" value="KIH67720.1"/>
    <property type="molecule type" value="Genomic_DNA"/>
</dbReference>
<dbReference type="InterPro" id="IPR003165">
    <property type="entry name" value="Piwi"/>
</dbReference>
<name>A0A0C2H1S3_9BILA</name>
<sequence length="132" mass="14648">MQSSLTALAVSNDNNDVMCYVLFAPVINELQLNAHSASQDTAKTPKYALVHDDSYIFMNVVEEMAYDLSYLHDVVTATVSVLVPLIVADHCAKRAHNVYTDNSNQRDAVVSIEEANERFANKCDMQKLGCYA</sequence>